<evidence type="ECO:0000313" key="3">
    <source>
        <dbReference type="Proteomes" id="UP000298416"/>
    </source>
</evidence>
<reference evidence="2" key="2">
    <citation type="submission" date="2020-08" db="EMBL/GenBank/DDBJ databases">
        <title>Plant Genome Project.</title>
        <authorList>
            <person name="Zhang R.-G."/>
        </authorList>
    </citation>
    <scope>NUCLEOTIDE SEQUENCE</scope>
    <source>
        <strain evidence="2">Huo1</strain>
        <tissue evidence="2">Leaf</tissue>
    </source>
</reference>
<protein>
    <submittedName>
        <fullName evidence="2">Uncharacterized protein</fullName>
    </submittedName>
</protein>
<reference evidence="2" key="1">
    <citation type="submission" date="2018-01" db="EMBL/GenBank/DDBJ databases">
        <authorList>
            <person name="Mao J.F."/>
        </authorList>
    </citation>
    <scope>NUCLEOTIDE SEQUENCE</scope>
    <source>
        <strain evidence="2">Huo1</strain>
        <tissue evidence="2">Leaf</tissue>
    </source>
</reference>
<organism evidence="2">
    <name type="scientific">Salvia splendens</name>
    <name type="common">Scarlet sage</name>
    <dbReference type="NCBI Taxonomy" id="180675"/>
    <lineage>
        <taxon>Eukaryota</taxon>
        <taxon>Viridiplantae</taxon>
        <taxon>Streptophyta</taxon>
        <taxon>Embryophyta</taxon>
        <taxon>Tracheophyta</taxon>
        <taxon>Spermatophyta</taxon>
        <taxon>Magnoliopsida</taxon>
        <taxon>eudicotyledons</taxon>
        <taxon>Gunneridae</taxon>
        <taxon>Pentapetalae</taxon>
        <taxon>asterids</taxon>
        <taxon>lamiids</taxon>
        <taxon>Lamiales</taxon>
        <taxon>Lamiaceae</taxon>
        <taxon>Nepetoideae</taxon>
        <taxon>Mentheae</taxon>
        <taxon>Salviinae</taxon>
        <taxon>Salvia</taxon>
        <taxon>Salvia subgen. Calosphace</taxon>
        <taxon>core Calosphace</taxon>
    </lineage>
</organism>
<keyword evidence="1" id="KW-0732">Signal</keyword>
<comment type="caution">
    <text evidence="2">The sequence shown here is derived from an EMBL/GenBank/DDBJ whole genome shotgun (WGS) entry which is preliminary data.</text>
</comment>
<dbReference type="Proteomes" id="UP000298416">
    <property type="component" value="Unassembled WGS sequence"/>
</dbReference>
<gene>
    <name evidence="2" type="ORF">SASPL_123022</name>
</gene>
<sequence>MGSIYLLLAVGFGSLCGVAGSSGNAAPRRVLLREYRVAERQRTVAFLHHPGGGRYFSSQLFFENMDAMENGTAPPPIAQSKGDGFTDSVKHKRFNSRAQIPIDYSEILEENTSHEHDLMKTAGWWSLLGWANLEGNFFATMAMISLSKFNLL</sequence>
<dbReference type="EMBL" id="PNBA02000008">
    <property type="protein sequence ID" value="KAG6415609.1"/>
    <property type="molecule type" value="Genomic_DNA"/>
</dbReference>
<evidence type="ECO:0000256" key="1">
    <source>
        <dbReference type="SAM" id="SignalP"/>
    </source>
</evidence>
<evidence type="ECO:0000313" key="2">
    <source>
        <dbReference type="EMBL" id="KAG6415609.1"/>
    </source>
</evidence>
<name>A0A8X8XMF5_SALSN</name>
<accession>A0A8X8XMF5</accession>
<feature type="chain" id="PRO_5036463550" evidence="1">
    <location>
        <begin position="21"/>
        <end position="152"/>
    </location>
</feature>
<dbReference type="AlphaFoldDB" id="A0A8X8XMF5"/>
<feature type="signal peptide" evidence="1">
    <location>
        <begin position="1"/>
        <end position="20"/>
    </location>
</feature>
<keyword evidence="3" id="KW-1185">Reference proteome</keyword>
<proteinExistence type="predicted"/>